<evidence type="ECO:0000313" key="1">
    <source>
        <dbReference type="EMBL" id="KAG7085840.1"/>
    </source>
</evidence>
<sequence>MDDSRPLGYFLANGSKLPPCLAFFSYGSSGSFEDVRLGGSNLYGHIHFYPSRLYQVILVTTENNGLVAAMREMRSNGTTRIVIIPIHTFEIESKYGSVELIMSIPSESGR</sequence>
<evidence type="ECO:0000313" key="2">
    <source>
        <dbReference type="Proteomes" id="UP001049176"/>
    </source>
</evidence>
<organism evidence="1 2">
    <name type="scientific">Marasmius oreades</name>
    <name type="common">fairy-ring Marasmius</name>
    <dbReference type="NCBI Taxonomy" id="181124"/>
    <lineage>
        <taxon>Eukaryota</taxon>
        <taxon>Fungi</taxon>
        <taxon>Dikarya</taxon>
        <taxon>Basidiomycota</taxon>
        <taxon>Agaricomycotina</taxon>
        <taxon>Agaricomycetes</taxon>
        <taxon>Agaricomycetidae</taxon>
        <taxon>Agaricales</taxon>
        <taxon>Marasmiineae</taxon>
        <taxon>Marasmiaceae</taxon>
        <taxon>Marasmius</taxon>
    </lineage>
</organism>
<dbReference type="EMBL" id="CM032191">
    <property type="protein sequence ID" value="KAG7085840.1"/>
    <property type="molecule type" value="Genomic_DNA"/>
</dbReference>
<dbReference type="GeneID" id="66072453"/>
<dbReference type="AlphaFoldDB" id="A0A9P7RMG8"/>
<proteinExistence type="predicted"/>
<accession>A0A9P7RMG8</accession>
<reference evidence="1" key="1">
    <citation type="journal article" date="2021" name="Genome Biol. Evol.">
        <title>The assembled and annotated genome of the fairy-ring fungus Marasmius oreades.</title>
        <authorList>
            <person name="Hiltunen M."/>
            <person name="Ament-Velasquez S.L."/>
            <person name="Johannesson H."/>
        </authorList>
    </citation>
    <scope>NUCLEOTIDE SEQUENCE</scope>
    <source>
        <strain evidence="1">03SP1</strain>
    </source>
</reference>
<comment type="caution">
    <text evidence="1">The sequence shown here is derived from an EMBL/GenBank/DDBJ whole genome shotgun (WGS) entry which is preliminary data.</text>
</comment>
<protein>
    <submittedName>
        <fullName evidence="1">Uncharacterized protein</fullName>
    </submittedName>
</protein>
<dbReference type="KEGG" id="more:E1B28_003377"/>
<gene>
    <name evidence="1" type="ORF">E1B28_003377</name>
</gene>
<dbReference type="Proteomes" id="UP001049176">
    <property type="component" value="Chromosome 11"/>
</dbReference>
<name>A0A9P7RMG8_9AGAR</name>
<keyword evidence="2" id="KW-1185">Reference proteome</keyword>
<dbReference type="RefSeq" id="XP_043002311.1">
    <property type="nucleotide sequence ID" value="XM_043160355.1"/>
</dbReference>